<feature type="non-terminal residue" evidence="1">
    <location>
        <position position="1"/>
    </location>
</feature>
<accession>A0ACA9S6L7</accession>
<protein>
    <submittedName>
        <fullName evidence="1">11070_t:CDS:1</fullName>
    </submittedName>
</protein>
<proteinExistence type="predicted"/>
<evidence type="ECO:0000313" key="1">
    <source>
        <dbReference type="EMBL" id="CAG8829757.1"/>
    </source>
</evidence>
<dbReference type="Proteomes" id="UP000789920">
    <property type="component" value="Unassembled WGS sequence"/>
</dbReference>
<gene>
    <name evidence="1" type="ORF">RPERSI_LOCUS27585</name>
</gene>
<reference evidence="1" key="1">
    <citation type="submission" date="2021-06" db="EMBL/GenBank/DDBJ databases">
        <authorList>
            <person name="Kallberg Y."/>
            <person name="Tangrot J."/>
            <person name="Rosling A."/>
        </authorList>
    </citation>
    <scope>NUCLEOTIDE SEQUENCE</scope>
    <source>
        <strain evidence="1">MA461A</strain>
    </source>
</reference>
<organism evidence="1 2">
    <name type="scientific">Racocetra persica</name>
    <dbReference type="NCBI Taxonomy" id="160502"/>
    <lineage>
        <taxon>Eukaryota</taxon>
        <taxon>Fungi</taxon>
        <taxon>Fungi incertae sedis</taxon>
        <taxon>Mucoromycota</taxon>
        <taxon>Glomeromycotina</taxon>
        <taxon>Glomeromycetes</taxon>
        <taxon>Diversisporales</taxon>
        <taxon>Gigasporaceae</taxon>
        <taxon>Racocetra</taxon>
    </lineage>
</organism>
<dbReference type="EMBL" id="CAJVQC010097843">
    <property type="protein sequence ID" value="CAG8829757.1"/>
    <property type="molecule type" value="Genomic_DNA"/>
</dbReference>
<comment type="caution">
    <text evidence="1">The sequence shown here is derived from an EMBL/GenBank/DDBJ whole genome shotgun (WGS) entry which is preliminary data.</text>
</comment>
<name>A0ACA9S6L7_9GLOM</name>
<sequence length="113" mass="13077">NRILRGRCSDEERDAYQDIYNALDKLALKYDDDDYDSLSMEVIDITSKWASEFKNTMINFAKGVFSKKLELEEDVVEECKSVIQESQNNTILKWIISESSVPSLGQWVENLES</sequence>
<keyword evidence="2" id="KW-1185">Reference proteome</keyword>
<evidence type="ECO:0000313" key="2">
    <source>
        <dbReference type="Proteomes" id="UP000789920"/>
    </source>
</evidence>